<gene>
    <name evidence="9" type="ORF">HP555_12495</name>
</gene>
<dbReference type="PROSITE" id="PS01271">
    <property type="entry name" value="NA_SULFATE"/>
    <property type="match status" value="1"/>
</dbReference>
<dbReference type="InterPro" id="IPR051679">
    <property type="entry name" value="DASS-Related_Transporters"/>
</dbReference>
<sequence length="610" mass="66505">MPNIDMSITLATLMGAAVLLVSNRVRGDLVAMLVVFTMLVTGVLDVNESFSGFSSPVVIIIACMFIISEAIVHTGIAQRIGEAVLKHGGSSEGRLLVLIMAAASFLGSFMSSTATAAIFIPITMAVARKADINHKRLLIPLAVASLISGMMTLVATTPNIVVNNALRERELTPLSFFSFTPYGLVVFILAVSFMLFWGRDLLSKRRNAIKQKQERSIEDLMERYDVRKSISVLRVTHTSDLIDRSVARIQLGARYQINLIALRTASERGGEVLPARPESVFYADDFLVVIGSREKIADFVADYALEVVEVAIDPEVRREFTQVIGVGEVMLTPDSNLIGKSIREIRFHNQFQCLVLAIRREGTTQTTDFSDLPLKFGDVLLICGAWEDILRLREYRDQYLLLTLPQDYQEVIADRNRAPLVIGILITMIGLMVFNVLPTVTAVLGATAALVLTRCVKIDTCCKVIDWQTVILIAGILPLALALQKTGIIAQISQYLLTLFGTSSPLLVLGVLFLISAVIGLFLSNTPTAVLMAPMAIDIGLALNISPQACAMTVAIACSAAFVSPLGSPVNMIVREPGGYQFADYAKVGIPLLLLSLVTTVLLSWLLYLR</sequence>
<evidence type="ECO:0000256" key="1">
    <source>
        <dbReference type="ARBA" id="ARBA00004141"/>
    </source>
</evidence>
<dbReference type="GO" id="GO:0006813">
    <property type="term" value="P:potassium ion transport"/>
    <property type="evidence" value="ECO:0007669"/>
    <property type="project" value="InterPro"/>
</dbReference>
<dbReference type="PANTHER" id="PTHR43652:SF1">
    <property type="entry name" value="RESPONSE REGULATOR"/>
    <property type="match status" value="1"/>
</dbReference>
<feature type="transmembrane region" description="Helical" evidence="7">
    <location>
        <begin position="464"/>
        <end position="483"/>
    </location>
</feature>
<feature type="domain" description="RCK C-terminal" evidence="8">
    <location>
        <begin position="314"/>
        <end position="398"/>
    </location>
</feature>
<dbReference type="GO" id="GO:0008324">
    <property type="term" value="F:monoatomic cation transmembrane transporter activity"/>
    <property type="evidence" value="ECO:0007669"/>
    <property type="project" value="InterPro"/>
</dbReference>
<feature type="transmembrane region" description="Helical" evidence="7">
    <location>
        <begin position="137"/>
        <end position="156"/>
    </location>
</feature>
<dbReference type="InterPro" id="IPR036721">
    <property type="entry name" value="RCK_C_sf"/>
</dbReference>
<evidence type="ECO:0000313" key="9">
    <source>
        <dbReference type="EMBL" id="QQG66629.1"/>
    </source>
</evidence>
<keyword evidence="10" id="KW-1185">Reference proteome</keyword>
<keyword evidence="4" id="KW-0677">Repeat</keyword>
<feature type="transmembrane region" description="Helical" evidence="7">
    <location>
        <begin position="588"/>
        <end position="609"/>
    </location>
</feature>
<dbReference type="Pfam" id="PF03600">
    <property type="entry name" value="CitMHS"/>
    <property type="match status" value="1"/>
</dbReference>
<dbReference type="EMBL" id="CP054140">
    <property type="protein sequence ID" value="QQG66629.1"/>
    <property type="molecule type" value="Genomic_DNA"/>
</dbReference>
<dbReference type="PANTHER" id="PTHR43652">
    <property type="entry name" value="BASIC AMINO ACID ANTIPORTER YFCC-RELATED"/>
    <property type="match status" value="1"/>
</dbReference>
<dbReference type="Proteomes" id="UP000596092">
    <property type="component" value="Chromosome"/>
</dbReference>
<dbReference type="InterPro" id="IPR004680">
    <property type="entry name" value="Cit_transptr-like_dom"/>
</dbReference>
<proteinExistence type="predicted"/>
<evidence type="ECO:0000256" key="6">
    <source>
        <dbReference type="ARBA" id="ARBA00023136"/>
    </source>
</evidence>
<dbReference type="GO" id="GO:0005886">
    <property type="term" value="C:plasma membrane"/>
    <property type="evidence" value="ECO:0007669"/>
    <property type="project" value="TreeGrafter"/>
</dbReference>
<dbReference type="Gene3D" id="3.30.70.1450">
    <property type="entry name" value="Regulator of K+ conductance, C-terminal domain"/>
    <property type="match status" value="2"/>
</dbReference>
<feature type="transmembrane region" description="Helical" evidence="7">
    <location>
        <begin position="550"/>
        <end position="568"/>
    </location>
</feature>
<dbReference type="KEGG" id="dog:HP555_12495"/>
<feature type="transmembrane region" description="Helical" evidence="7">
    <location>
        <begin position="420"/>
        <end position="452"/>
    </location>
</feature>
<evidence type="ECO:0000256" key="3">
    <source>
        <dbReference type="ARBA" id="ARBA00022692"/>
    </source>
</evidence>
<dbReference type="InterPro" id="IPR031312">
    <property type="entry name" value="Na/sul_symport_CS"/>
</dbReference>
<dbReference type="AlphaFoldDB" id="A0A7T5VEV3"/>
<protein>
    <submittedName>
        <fullName evidence="9">Anion permease</fullName>
    </submittedName>
</protein>
<organism evidence="9 10">
    <name type="scientific">Desulfobulbus oligotrophicus</name>
    <dbReference type="NCBI Taxonomy" id="1909699"/>
    <lineage>
        <taxon>Bacteria</taxon>
        <taxon>Pseudomonadati</taxon>
        <taxon>Thermodesulfobacteriota</taxon>
        <taxon>Desulfobulbia</taxon>
        <taxon>Desulfobulbales</taxon>
        <taxon>Desulfobulbaceae</taxon>
        <taxon>Desulfobulbus</taxon>
    </lineage>
</organism>
<evidence type="ECO:0000256" key="4">
    <source>
        <dbReference type="ARBA" id="ARBA00022737"/>
    </source>
</evidence>
<reference evidence="9 10" key="1">
    <citation type="submission" date="2020-05" db="EMBL/GenBank/DDBJ databases">
        <title>Complete genome of Desulfobulbus oligotrophicus.</title>
        <authorList>
            <person name="Podar M."/>
        </authorList>
    </citation>
    <scope>NUCLEOTIDE SEQUENCE [LARGE SCALE GENOMIC DNA]</scope>
    <source>
        <strain evidence="9 10">Prop6</strain>
    </source>
</reference>
<evidence type="ECO:0000259" key="8">
    <source>
        <dbReference type="PROSITE" id="PS51202"/>
    </source>
</evidence>
<comment type="subcellular location">
    <subcellularLocation>
        <location evidence="1">Membrane</location>
        <topology evidence="1">Multi-pass membrane protein</topology>
    </subcellularLocation>
</comment>
<keyword evidence="6 7" id="KW-0472">Membrane</keyword>
<feature type="transmembrane region" description="Helical" evidence="7">
    <location>
        <begin position="495"/>
        <end position="523"/>
    </location>
</feature>
<evidence type="ECO:0000256" key="7">
    <source>
        <dbReference type="SAM" id="Phobius"/>
    </source>
</evidence>
<feature type="transmembrane region" description="Helical" evidence="7">
    <location>
        <begin position="58"/>
        <end position="76"/>
    </location>
</feature>
<dbReference type="SUPFAM" id="SSF116726">
    <property type="entry name" value="TrkA C-terminal domain-like"/>
    <property type="match status" value="2"/>
</dbReference>
<evidence type="ECO:0000256" key="2">
    <source>
        <dbReference type="ARBA" id="ARBA00022448"/>
    </source>
</evidence>
<evidence type="ECO:0000256" key="5">
    <source>
        <dbReference type="ARBA" id="ARBA00022989"/>
    </source>
</evidence>
<feature type="transmembrane region" description="Helical" evidence="7">
    <location>
        <begin position="96"/>
        <end position="125"/>
    </location>
</feature>
<dbReference type="InterPro" id="IPR006037">
    <property type="entry name" value="RCK_C"/>
</dbReference>
<dbReference type="RefSeq" id="WP_199262913.1">
    <property type="nucleotide sequence ID" value="NZ_CP054140.1"/>
</dbReference>
<keyword evidence="5 7" id="KW-1133">Transmembrane helix</keyword>
<feature type="transmembrane region" description="Helical" evidence="7">
    <location>
        <begin position="529"/>
        <end position="545"/>
    </location>
</feature>
<keyword evidence="3 7" id="KW-0812">Transmembrane</keyword>
<keyword evidence="2" id="KW-0813">Transport</keyword>
<dbReference type="PROSITE" id="PS51202">
    <property type="entry name" value="RCK_C"/>
    <property type="match status" value="2"/>
</dbReference>
<name>A0A7T5VEV3_9BACT</name>
<feature type="transmembrane region" description="Helical" evidence="7">
    <location>
        <begin position="29"/>
        <end position="46"/>
    </location>
</feature>
<feature type="domain" description="RCK C-terminal" evidence="8">
    <location>
        <begin position="218"/>
        <end position="305"/>
    </location>
</feature>
<dbReference type="Pfam" id="PF02080">
    <property type="entry name" value="TrkA_C"/>
    <property type="match status" value="2"/>
</dbReference>
<accession>A0A7T5VEV3</accession>
<feature type="transmembrane region" description="Helical" evidence="7">
    <location>
        <begin position="176"/>
        <end position="197"/>
    </location>
</feature>
<evidence type="ECO:0000313" key="10">
    <source>
        <dbReference type="Proteomes" id="UP000596092"/>
    </source>
</evidence>